<accession>A0A8X6F0W3</accession>
<dbReference type="OrthoDB" id="6436170at2759"/>
<reference evidence="1" key="1">
    <citation type="submission" date="2020-07" db="EMBL/GenBank/DDBJ databases">
        <title>Multicomponent nature underlies the extraordinary mechanical properties of spider dragline silk.</title>
        <authorList>
            <person name="Kono N."/>
            <person name="Nakamura H."/>
            <person name="Mori M."/>
            <person name="Yoshida Y."/>
            <person name="Ohtoshi R."/>
            <person name="Malay A.D."/>
            <person name="Moran D.A.P."/>
            <person name="Tomita M."/>
            <person name="Numata K."/>
            <person name="Arakawa K."/>
        </authorList>
    </citation>
    <scope>NUCLEOTIDE SEQUENCE</scope>
</reference>
<name>A0A8X6F0W3_TRICU</name>
<dbReference type="Proteomes" id="UP000887116">
    <property type="component" value="Unassembled WGS sequence"/>
</dbReference>
<evidence type="ECO:0000313" key="1">
    <source>
        <dbReference type="EMBL" id="GFQ66912.1"/>
    </source>
</evidence>
<protein>
    <submittedName>
        <fullName evidence="1">Uncharacterized protein</fullName>
    </submittedName>
</protein>
<gene>
    <name evidence="1" type="ORF">TNCT_395761</name>
</gene>
<comment type="caution">
    <text evidence="1">The sequence shown here is derived from an EMBL/GenBank/DDBJ whole genome shotgun (WGS) entry which is preliminary data.</text>
</comment>
<keyword evidence="2" id="KW-1185">Reference proteome</keyword>
<sequence length="83" mass="9489">MMDFSSRHMMIPPESIKKEILEDSSQEALLSIQKVPSLSDLSKENSLADFRSDGRGRQRREPQVALYIDSCCFSDFSLYVLTL</sequence>
<evidence type="ECO:0000313" key="2">
    <source>
        <dbReference type="Proteomes" id="UP000887116"/>
    </source>
</evidence>
<dbReference type="EMBL" id="BMAO01020371">
    <property type="protein sequence ID" value="GFQ66912.1"/>
    <property type="molecule type" value="Genomic_DNA"/>
</dbReference>
<dbReference type="AlphaFoldDB" id="A0A8X6F0W3"/>
<organism evidence="1 2">
    <name type="scientific">Trichonephila clavata</name>
    <name type="common">Joro spider</name>
    <name type="synonym">Nephila clavata</name>
    <dbReference type="NCBI Taxonomy" id="2740835"/>
    <lineage>
        <taxon>Eukaryota</taxon>
        <taxon>Metazoa</taxon>
        <taxon>Ecdysozoa</taxon>
        <taxon>Arthropoda</taxon>
        <taxon>Chelicerata</taxon>
        <taxon>Arachnida</taxon>
        <taxon>Araneae</taxon>
        <taxon>Araneomorphae</taxon>
        <taxon>Entelegynae</taxon>
        <taxon>Araneoidea</taxon>
        <taxon>Nephilidae</taxon>
        <taxon>Trichonephila</taxon>
    </lineage>
</organism>
<proteinExistence type="predicted"/>